<dbReference type="CDD" id="cd17618">
    <property type="entry name" value="REC_OmpR_PhoB"/>
    <property type="match status" value="1"/>
</dbReference>
<proteinExistence type="predicted"/>
<organism evidence="17 18">
    <name type="scientific">Hydrogenophaga atypica</name>
    <dbReference type="NCBI Taxonomy" id="249409"/>
    <lineage>
        <taxon>Bacteria</taxon>
        <taxon>Pseudomonadati</taxon>
        <taxon>Pseudomonadota</taxon>
        <taxon>Betaproteobacteria</taxon>
        <taxon>Burkholderiales</taxon>
        <taxon>Comamonadaceae</taxon>
        <taxon>Hydrogenophaga</taxon>
    </lineage>
</organism>
<dbReference type="InterPro" id="IPR016032">
    <property type="entry name" value="Sig_transdc_resp-reg_C-effctor"/>
</dbReference>
<dbReference type="Pfam" id="PF00072">
    <property type="entry name" value="Response_reg"/>
    <property type="match status" value="1"/>
</dbReference>
<evidence type="ECO:0000256" key="1">
    <source>
        <dbReference type="ARBA" id="ARBA00004496"/>
    </source>
</evidence>
<comment type="function">
    <text evidence="12">This protein is a positive regulator for the phosphate regulon. Transcription of this operon is positively regulated by PhoB and PhoR when phosphate is limited.</text>
</comment>
<dbReference type="Gene3D" id="1.10.10.10">
    <property type="entry name" value="Winged helix-like DNA-binding domain superfamily/Winged helix DNA-binding domain"/>
    <property type="match status" value="1"/>
</dbReference>
<dbReference type="Gene3D" id="3.40.50.2300">
    <property type="match status" value="1"/>
</dbReference>
<evidence type="ECO:0000256" key="6">
    <source>
        <dbReference type="ARBA" id="ARBA00022592"/>
    </source>
</evidence>
<dbReference type="SMART" id="SM00448">
    <property type="entry name" value="REC"/>
    <property type="match status" value="1"/>
</dbReference>
<dbReference type="InterPro" id="IPR011006">
    <property type="entry name" value="CheY-like_superfamily"/>
</dbReference>
<reference evidence="18" key="1">
    <citation type="journal article" date="2019" name="Int. J. Syst. Evol. Microbiol.">
        <title>The Global Catalogue of Microorganisms (GCM) 10K type strain sequencing project: providing services to taxonomists for standard genome sequencing and annotation.</title>
        <authorList>
            <consortium name="The Broad Institute Genomics Platform"/>
            <consortium name="The Broad Institute Genome Sequencing Center for Infectious Disease"/>
            <person name="Wu L."/>
            <person name="Ma J."/>
        </authorList>
    </citation>
    <scope>NUCLEOTIDE SEQUENCE [LARGE SCALE GENOMIC DNA]</scope>
    <source>
        <strain evidence="18">CGMCC 1.12371</strain>
    </source>
</reference>
<dbReference type="InterPro" id="IPR036388">
    <property type="entry name" value="WH-like_DNA-bd_sf"/>
</dbReference>
<evidence type="ECO:0000259" key="16">
    <source>
        <dbReference type="PROSITE" id="PS51755"/>
    </source>
</evidence>
<feature type="domain" description="OmpR/PhoB-type" evidence="16">
    <location>
        <begin position="131"/>
        <end position="227"/>
    </location>
</feature>
<feature type="DNA-binding region" description="OmpR/PhoB-type" evidence="14">
    <location>
        <begin position="131"/>
        <end position="227"/>
    </location>
</feature>
<evidence type="ECO:0000256" key="10">
    <source>
        <dbReference type="ARBA" id="ARBA00023159"/>
    </source>
</evidence>
<comment type="caution">
    <text evidence="17">The sequence shown here is derived from an EMBL/GenBank/DDBJ whole genome shotgun (WGS) entry which is preliminary data.</text>
</comment>
<dbReference type="SMART" id="SM00862">
    <property type="entry name" value="Trans_reg_C"/>
    <property type="match status" value="1"/>
</dbReference>
<name>A0ABW2QL35_9BURK</name>
<dbReference type="NCBIfam" id="TIGR02154">
    <property type="entry name" value="PhoB"/>
    <property type="match status" value="1"/>
</dbReference>
<dbReference type="PROSITE" id="PS50110">
    <property type="entry name" value="RESPONSE_REGULATORY"/>
    <property type="match status" value="1"/>
</dbReference>
<dbReference type="InterPro" id="IPR001789">
    <property type="entry name" value="Sig_transdc_resp-reg_receiver"/>
</dbReference>
<keyword evidence="5 13" id="KW-0597">Phosphoprotein</keyword>
<keyword evidence="4" id="KW-0963">Cytoplasm</keyword>
<keyword evidence="8" id="KW-0805">Transcription regulation</keyword>
<dbReference type="PANTHER" id="PTHR48111:SF40">
    <property type="entry name" value="PHOSPHATE REGULON TRANSCRIPTIONAL REGULATORY PROTEIN PHOB"/>
    <property type="match status" value="1"/>
</dbReference>
<keyword evidence="11" id="KW-0804">Transcription</keyword>
<dbReference type="RefSeq" id="WP_382201527.1">
    <property type="nucleotide sequence ID" value="NZ_JBHTCA010000012.1"/>
</dbReference>
<keyword evidence="7" id="KW-0902">Two-component regulatory system</keyword>
<evidence type="ECO:0000256" key="7">
    <source>
        <dbReference type="ARBA" id="ARBA00023012"/>
    </source>
</evidence>
<keyword evidence="6" id="KW-0592">Phosphate transport</keyword>
<evidence type="ECO:0000256" key="9">
    <source>
        <dbReference type="ARBA" id="ARBA00023125"/>
    </source>
</evidence>
<dbReference type="InterPro" id="IPR001867">
    <property type="entry name" value="OmpR/PhoB-type_DNA-bd"/>
</dbReference>
<dbReference type="CDD" id="cd00383">
    <property type="entry name" value="trans_reg_C"/>
    <property type="match status" value="1"/>
</dbReference>
<evidence type="ECO:0000313" key="17">
    <source>
        <dbReference type="EMBL" id="MFC7410119.1"/>
    </source>
</evidence>
<keyword evidence="3" id="KW-0813">Transport</keyword>
<dbReference type="Pfam" id="PF00486">
    <property type="entry name" value="Trans_reg_C"/>
    <property type="match status" value="1"/>
</dbReference>
<keyword evidence="10" id="KW-0010">Activator</keyword>
<dbReference type="InterPro" id="IPR011879">
    <property type="entry name" value="Sig_transdc_resp-reg_PhoB"/>
</dbReference>
<evidence type="ECO:0000256" key="5">
    <source>
        <dbReference type="ARBA" id="ARBA00022553"/>
    </source>
</evidence>
<evidence type="ECO:0000256" key="4">
    <source>
        <dbReference type="ARBA" id="ARBA00022490"/>
    </source>
</evidence>
<gene>
    <name evidence="17" type="primary">phoB</name>
    <name evidence="17" type="ORF">ACFQPB_14725</name>
</gene>
<evidence type="ECO:0000256" key="2">
    <source>
        <dbReference type="ARBA" id="ARBA00013332"/>
    </source>
</evidence>
<sequence>MRKLPRVLVVEDEPAIAELIAVNLRHNGFAPTVVFDGQAAQREVDAVLPDVILLDWMLPGESGASLARQWRRHERTKTVPILMLTARSDESDKVQGLDAGADDYITKPFSTQELLARIRAVLRRRAPQIVNDSVQVGPLVLDAATYRVSYDGQELKVGPTEFKLLHYLMKHAERVHTRASLLDKIWGDHVYIEERTVDVHIKRLRESLGEGGALIETVRGAGYRLSVQSVRAKVAASDSPQAAASPT</sequence>
<feature type="modified residue" description="4-aspartylphosphate" evidence="13">
    <location>
        <position position="55"/>
    </location>
</feature>
<evidence type="ECO:0000256" key="14">
    <source>
        <dbReference type="PROSITE-ProRule" id="PRU01091"/>
    </source>
</evidence>
<evidence type="ECO:0000256" key="3">
    <source>
        <dbReference type="ARBA" id="ARBA00022448"/>
    </source>
</evidence>
<comment type="subcellular location">
    <subcellularLocation>
        <location evidence="1">Cytoplasm</location>
    </subcellularLocation>
</comment>
<evidence type="ECO:0000256" key="13">
    <source>
        <dbReference type="PROSITE-ProRule" id="PRU00169"/>
    </source>
</evidence>
<dbReference type="Proteomes" id="UP001596501">
    <property type="component" value="Unassembled WGS sequence"/>
</dbReference>
<evidence type="ECO:0000259" key="15">
    <source>
        <dbReference type="PROSITE" id="PS50110"/>
    </source>
</evidence>
<dbReference type="InterPro" id="IPR039420">
    <property type="entry name" value="WalR-like"/>
</dbReference>
<dbReference type="PANTHER" id="PTHR48111">
    <property type="entry name" value="REGULATOR OF RPOS"/>
    <property type="match status" value="1"/>
</dbReference>
<evidence type="ECO:0000313" key="18">
    <source>
        <dbReference type="Proteomes" id="UP001596501"/>
    </source>
</evidence>
<dbReference type="SUPFAM" id="SSF52172">
    <property type="entry name" value="CheY-like"/>
    <property type="match status" value="1"/>
</dbReference>
<evidence type="ECO:0000256" key="11">
    <source>
        <dbReference type="ARBA" id="ARBA00023163"/>
    </source>
</evidence>
<protein>
    <recommendedName>
        <fullName evidence="2">Phosphate regulon transcriptional regulatory protein PhoB</fullName>
    </recommendedName>
</protein>
<evidence type="ECO:0000256" key="12">
    <source>
        <dbReference type="ARBA" id="ARBA00024735"/>
    </source>
</evidence>
<feature type="domain" description="Response regulatory" evidence="15">
    <location>
        <begin position="6"/>
        <end position="122"/>
    </location>
</feature>
<keyword evidence="18" id="KW-1185">Reference proteome</keyword>
<dbReference type="Gene3D" id="6.10.250.690">
    <property type="match status" value="1"/>
</dbReference>
<accession>A0ABW2QL35</accession>
<evidence type="ECO:0000256" key="8">
    <source>
        <dbReference type="ARBA" id="ARBA00023015"/>
    </source>
</evidence>
<keyword evidence="9 14" id="KW-0238">DNA-binding</keyword>
<dbReference type="EMBL" id="JBHTCA010000012">
    <property type="protein sequence ID" value="MFC7410119.1"/>
    <property type="molecule type" value="Genomic_DNA"/>
</dbReference>
<dbReference type="SUPFAM" id="SSF46894">
    <property type="entry name" value="C-terminal effector domain of the bipartite response regulators"/>
    <property type="match status" value="1"/>
</dbReference>
<dbReference type="PROSITE" id="PS51755">
    <property type="entry name" value="OMPR_PHOB"/>
    <property type="match status" value="1"/>
</dbReference>